<keyword evidence="5 11" id="KW-0812">Transmembrane</keyword>
<dbReference type="InterPro" id="IPR029151">
    <property type="entry name" value="Sensor-like_sf"/>
</dbReference>
<dbReference type="EMBL" id="PNXQ01000012">
    <property type="protein sequence ID" value="TKH44157.1"/>
    <property type="molecule type" value="Genomic_DNA"/>
</dbReference>
<dbReference type="SUPFAM" id="SSF103190">
    <property type="entry name" value="Sensory domain-like"/>
    <property type="match status" value="1"/>
</dbReference>
<reference evidence="14 15" key="1">
    <citation type="submission" date="2018-01" db="EMBL/GenBank/DDBJ databases">
        <title>Bacillales members from the olive rhizosphere are effective biological control agents against Verticillium dahliae.</title>
        <authorList>
            <person name="Gomez-Lama C."/>
            <person name="Legarda G."/>
            <person name="Ruano-Rosa D."/>
            <person name="Pizarro-Tobias P."/>
            <person name="Valverde-Corredor A."/>
            <person name="Niqui J.L."/>
            <person name="Trivino J.C."/>
            <person name="Roca A."/>
            <person name="Mercado-Blanco J."/>
        </authorList>
    </citation>
    <scope>NUCLEOTIDE SEQUENCE [LARGE SCALE GENOMIC DNA]</scope>
    <source>
        <strain evidence="14 15">PIC167</strain>
    </source>
</reference>
<evidence type="ECO:0000313" key="15">
    <source>
        <dbReference type="Proteomes" id="UP000308114"/>
    </source>
</evidence>
<dbReference type="GO" id="GO:0005886">
    <property type="term" value="C:plasma membrane"/>
    <property type="evidence" value="ECO:0007669"/>
    <property type="project" value="UniProtKB-SubCell"/>
</dbReference>
<evidence type="ECO:0000256" key="11">
    <source>
        <dbReference type="SAM" id="Phobius"/>
    </source>
</evidence>
<keyword evidence="7 11" id="KW-0472">Membrane</keyword>
<feature type="transmembrane region" description="Helical" evidence="11">
    <location>
        <begin position="26"/>
        <end position="46"/>
    </location>
</feature>
<dbReference type="Pfam" id="PF00015">
    <property type="entry name" value="MCPsignal"/>
    <property type="match status" value="1"/>
</dbReference>
<evidence type="ECO:0000256" key="6">
    <source>
        <dbReference type="ARBA" id="ARBA00022989"/>
    </source>
</evidence>
<dbReference type="Gene3D" id="3.30.450.20">
    <property type="entry name" value="PAS domain"/>
    <property type="match status" value="2"/>
</dbReference>
<evidence type="ECO:0000256" key="5">
    <source>
        <dbReference type="ARBA" id="ARBA00022692"/>
    </source>
</evidence>
<dbReference type="InterPro" id="IPR003660">
    <property type="entry name" value="HAMP_dom"/>
</dbReference>
<evidence type="ECO:0000313" key="14">
    <source>
        <dbReference type="EMBL" id="TKH44157.1"/>
    </source>
</evidence>
<evidence type="ECO:0000259" key="12">
    <source>
        <dbReference type="PROSITE" id="PS50111"/>
    </source>
</evidence>
<keyword evidence="3" id="KW-0488">Methylation</keyword>
<feature type="domain" description="Methyl-accepting transducer" evidence="12">
    <location>
        <begin position="393"/>
        <end position="630"/>
    </location>
</feature>
<dbReference type="SMART" id="SM00304">
    <property type="entry name" value="HAMP"/>
    <property type="match status" value="1"/>
</dbReference>
<comment type="similarity">
    <text evidence="9">Belongs to the methyl-accepting chemotaxis (MCP) protein family.</text>
</comment>
<dbReference type="Pfam" id="PF02743">
    <property type="entry name" value="dCache_1"/>
    <property type="match status" value="1"/>
</dbReference>
<evidence type="ECO:0000256" key="2">
    <source>
        <dbReference type="ARBA" id="ARBA00022475"/>
    </source>
</evidence>
<name>A0A4U2PX58_9BACL</name>
<dbReference type="AlphaFoldDB" id="A0A4U2PX58"/>
<dbReference type="RefSeq" id="WP_137061993.1">
    <property type="nucleotide sequence ID" value="NZ_PNXQ01000012.1"/>
</dbReference>
<evidence type="ECO:0000256" key="8">
    <source>
        <dbReference type="ARBA" id="ARBA00023224"/>
    </source>
</evidence>
<keyword evidence="6 11" id="KW-1133">Transmembrane helix</keyword>
<dbReference type="PANTHER" id="PTHR32089">
    <property type="entry name" value="METHYL-ACCEPTING CHEMOTAXIS PROTEIN MCPB"/>
    <property type="match status" value="1"/>
</dbReference>
<evidence type="ECO:0000256" key="10">
    <source>
        <dbReference type="PROSITE-ProRule" id="PRU00284"/>
    </source>
</evidence>
<keyword evidence="4" id="KW-0145">Chemotaxis</keyword>
<dbReference type="InterPro" id="IPR004090">
    <property type="entry name" value="Chemotax_Me-accpt_rcpt"/>
</dbReference>
<evidence type="ECO:0000256" key="7">
    <source>
        <dbReference type="ARBA" id="ARBA00023136"/>
    </source>
</evidence>
<dbReference type="CDD" id="cd11386">
    <property type="entry name" value="MCP_signal"/>
    <property type="match status" value="1"/>
</dbReference>
<dbReference type="GO" id="GO:0007165">
    <property type="term" value="P:signal transduction"/>
    <property type="evidence" value="ECO:0007669"/>
    <property type="project" value="UniProtKB-KW"/>
</dbReference>
<dbReference type="PROSITE" id="PS50111">
    <property type="entry name" value="CHEMOTAXIS_TRANSDUC_2"/>
    <property type="match status" value="1"/>
</dbReference>
<gene>
    <name evidence="14" type="ORF">C1I60_12500</name>
</gene>
<proteinExistence type="inferred from homology"/>
<dbReference type="PRINTS" id="PR00260">
    <property type="entry name" value="CHEMTRNSDUCR"/>
</dbReference>
<feature type="domain" description="HAMP" evidence="13">
    <location>
        <begin position="322"/>
        <end position="374"/>
    </location>
</feature>
<dbReference type="SMART" id="SM00283">
    <property type="entry name" value="MA"/>
    <property type="match status" value="1"/>
</dbReference>
<dbReference type="Pfam" id="PF00672">
    <property type="entry name" value="HAMP"/>
    <property type="match status" value="1"/>
</dbReference>
<dbReference type="GO" id="GO:0004888">
    <property type="term" value="F:transmembrane signaling receptor activity"/>
    <property type="evidence" value="ECO:0007669"/>
    <property type="project" value="InterPro"/>
</dbReference>
<dbReference type="PANTHER" id="PTHR32089:SF114">
    <property type="entry name" value="METHYL-ACCEPTING CHEMOTAXIS PROTEIN MCPB"/>
    <property type="match status" value="1"/>
</dbReference>
<comment type="caution">
    <text evidence="14">The sequence shown here is derived from an EMBL/GenBank/DDBJ whole genome shotgun (WGS) entry which is preliminary data.</text>
</comment>
<evidence type="ECO:0000256" key="3">
    <source>
        <dbReference type="ARBA" id="ARBA00022481"/>
    </source>
</evidence>
<dbReference type="Gene3D" id="1.10.8.500">
    <property type="entry name" value="HAMP domain in histidine kinase"/>
    <property type="match status" value="1"/>
</dbReference>
<comment type="subcellular location">
    <subcellularLocation>
        <location evidence="1">Cell membrane</location>
        <topology evidence="1">Multi-pass membrane protein</topology>
    </subcellularLocation>
</comment>
<dbReference type="CDD" id="cd18773">
    <property type="entry name" value="PDC1_HK_sensor"/>
    <property type="match status" value="1"/>
</dbReference>
<dbReference type="PROSITE" id="PS50885">
    <property type="entry name" value="HAMP"/>
    <property type="match status" value="1"/>
</dbReference>
<evidence type="ECO:0000256" key="1">
    <source>
        <dbReference type="ARBA" id="ARBA00004651"/>
    </source>
</evidence>
<dbReference type="CDD" id="cd06225">
    <property type="entry name" value="HAMP"/>
    <property type="match status" value="1"/>
</dbReference>
<accession>A0A4U2PX58</accession>
<keyword evidence="8 10" id="KW-0807">Transducer</keyword>
<dbReference type="InterPro" id="IPR033479">
    <property type="entry name" value="dCache_1"/>
</dbReference>
<feature type="transmembrane region" description="Helical" evidence="11">
    <location>
        <begin position="302"/>
        <end position="321"/>
    </location>
</feature>
<evidence type="ECO:0000259" key="13">
    <source>
        <dbReference type="PROSITE" id="PS50885"/>
    </source>
</evidence>
<dbReference type="Gene3D" id="1.10.287.950">
    <property type="entry name" value="Methyl-accepting chemotaxis protein"/>
    <property type="match status" value="1"/>
</dbReference>
<sequence>MTNKAKQTVPWWSRLLEQFYLMRTKLIVSFLAVLLIPSILIGYFSYQSAETQLRQQMASSIDFNLFLFRSNINQYVTPLIKDLEVLTTEVQSNTLISKNEEIQAKFDVILKAHPELDTVILGNTKGEYVRSPKKESTDYDPRDQQWYTNAMKLKGETYINNPAVSVSSGNLVVMLSRTLPDGQGAIAMNLSLERLSQSLKNITIGNRGGLFVVDENSTVVTGAGVAFKNTGKKPGDSIEGLPVINKLKEGEVQLASATKEIRFMNRDMQAFTLVDPLTGWNIIALADQEDFSDSVAPILKQSLIVIAISVLAAAVVIILMIRSFLIPLRKLQAGTRIVRDGNLTARVNLSGKDEFSELAQNFDQMTHALHTMVSEVNQTSSRLASSSLMIKESTEQTTESVQHVAETVMESAENATTSAEASEQTANAVEEMAKGVSTIAESASSIVDSAGQTEHDVAKGSQMIGSVRTQMDRILEAVTQTASLMDELSQLSDDAKQMNSAIAAIAKQTNLLSLNASIEASRAGEAGRGFAVVAVEVRKLSEQSKESADSISQIITQMLDLIQRSTATMNGNVRNQVGEGLRISQDAEGAFTNIERSTSHIVEQIQSVSAAAEQISASTEEVSATVTHLASLSRNSADSSQTTSAAVQEQMAAMEEIASSSQELSNMAQDLQELVKRFKI</sequence>
<keyword evidence="2" id="KW-1003">Cell membrane</keyword>
<protein>
    <submittedName>
        <fullName evidence="14">Methyl-accepting chemotaxis protein</fullName>
    </submittedName>
</protein>
<organism evidence="14 15">
    <name type="scientific">Paenibacillus terrae</name>
    <dbReference type="NCBI Taxonomy" id="159743"/>
    <lineage>
        <taxon>Bacteria</taxon>
        <taxon>Bacillati</taxon>
        <taxon>Bacillota</taxon>
        <taxon>Bacilli</taxon>
        <taxon>Bacillales</taxon>
        <taxon>Paenibacillaceae</taxon>
        <taxon>Paenibacillus</taxon>
    </lineage>
</organism>
<dbReference type="InterPro" id="IPR004089">
    <property type="entry name" value="MCPsignal_dom"/>
</dbReference>
<dbReference type="Proteomes" id="UP000308114">
    <property type="component" value="Unassembled WGS sequence"/>
</dbReference>
<dbReference type="SUPFAM" id="SSF58104">
    <property type="entry name" value="Methyl-accepting chemotaxis protein (MCP) signaling domain"/>
    <property type="match status" value="1"/>
</dbReference>
<evidence type="ECO:0000256" key="4">
    <source>
        <dbReference type="ARBA" id="ARBA00022500"/>
    </source>
</evidence>
<evidence type="ECO:0000256" key="9">
    <source>
        <dbReference type="ARBA" id="ARBA00029447"/>
    </source>
</evidence>
<dbReference type="GO" id="GO:0006935">
    <property type="term" value="P:chemotaxis"/>
    <property type="evidence" value="ECO:0007669"/>
    <property type="project" value="UniProtKB-KW"/>
</dbReference>